<proteinExistence type="predicted"/>
<evidence type="ECO:0000313" key="1">
    <source>
        <dbReference type="EMBL" id="VDP09678.1"/>
    </source>
</evidence>
<evidence type="ECO:0000313" key="2">
    <source>
        <dbReference type="Proteomes" id="UP000270296"/>
    </source>
</evidence>
<dbReference type="Proteomes" id="UP000270296">
    <property type="component" value="Unassembled WGS sequence"/>
</dbReference>
<dbReference type="EMBL" id="UZAM01009625">
    <property type="protein sequence ID" value="VDP09678.1"/>
    <property type="molecule type" value="Genomic_DNA"/>
</dbReference>
<keyword evidence="2" id="KW-1185">Reference proteome</keyword>
<name>A0A183IRP0_9BILA</name>
<reference evidence="3" key="1">
    <citation type="submission" date="2016-06" db="UniProtKB">
        <authorList>
            <consortium name="WormBaseParasite"/>
        </authorList>
    </citation>
    <scope>IDENTIFICATION</scope>
</reference>
<evidence type="ECO:0000313" key="3">
    <source>
        <dbReference type="WBParaSite" id="SBAD_0000653001-mRNA-1"/>
    </source>
</evidence>
<protein>
    <submittedName>
        <fullName evidence="3">Tnp_DNA_bind domain-containing protein</fullName>
    </submittedName>
</protein>
<sequence>MLQKKMNAYVAQLGAVEKILFKRVFGFPEASSAIHWTYYRKWNLRYV</sequence>
<dbReference type="AlphaFoldDB" id="A0A183IRP0"/>
<accession>A0A183IRP0</accession>
<organism evidence="3">
    <name type="scientific">Soboliphyme baturini</name>
    <dbReference type="NCBI Taxonomy" id="241478"/>
    <lineage>
        <taxon>Eukaryota</taxon>
        <taxon>Metazoa</taxon>
        <taxon>Ecdysozoa</taxon>
        <taxon>Nematoda</taxon>
        <taxon>Enoplea</taxon>
        <taxon>Dorylaimia</taxon>
        <taxon>Dioctophymatida</taxon>
        <taxon>Dioctophymatoidea</taxon>
        <taxon>Soboliphymatidae</taxon>
        <taxon>Soboliphyme</taxon>
    </lineage>
</organism>
<gene>
    <name evidence="1" type="ORF">SBAD_LOCUS6287</name>
</gene>
<dbReference type="WBParaSite" id="SBAD_0000653001-mRNA-1">
    <property type="protein sequence ID" value="SBAD_0000653001-mRNA-1"/>
    <property type="gene ID" value="SBAD_0000653001"/>
</dbReference>
<reference evidence="1 2" key="2">
    <citation type="submission" date="2018-11" db="EMBL/GenBank/DDBJ databases">
        <authorList>
            <consortium name="Pathogen Informatics"/>
        </authorList>
    </citation>
    <scope>NUCLEOTIDE SEQUENCE [LARGE SCALE GENOMIC DNA]</scope>
</reference>